<organism evidence="1 2">
    <name type="scientific">Microcystis aeruginosa PCC 9701</name>
    <dbReference type="NCBI Taxonomy" id="721123"/>
    <lineage>
        <taxon>Bacteria</taxon>
        <taxon>Bacillati</taxon>
        <taxon>Cyanobacteriota</taxon>
        <taxon>Cyanophyceae</taxon>
        <taxon>Oscillatoriophycideae</taxon>
        <taxon>Chroococcales</taxon>
        <taxon>Microcystaceae</taxon>
        <taxon>Microcystis</taxon>
    </lineage>
</organism>
<accession>I4IXD6</accession>
<dbReference type="Proteomes" id="UP000004047">
    <property type="component" value="Unassembled WGS sequence"/>
</dbReference>
<dbReference type="HOGENOM" id="CLU_2700596_0_0_3"/>
<name>I4IXD6_MICAE</name>
<sequence length="76" mass="8462">MAFCQGGIAGMAAGAIISLPLVKTLNGHDYDEIIRMCSHFCQFTECYARYGQSFPPTSCSSSQWLFDSRLLFFGCY</sequence>
<reference evidence="1 2" key="1">
    <citation type="submission" date="2012-04" db="EMBL/GenBank/DDBJ databases">
        <authorList>
            <person name="Genoscope - CEA"/>
        </authorList>
    </citation>
    <scope>NUCLEOTIDE SEQUENCE [LARGE SCALE GENOMIC DNA]</scope>
    <source>
        <strain evidence="1 2">9701</strain>
    </source>
</reference>
<gene>
    <name evidence="1" type="ORF">MICAK_750012</name>
</gene>
<protein>
    <submittedName>
        <fullName evidence="1">Uncharacterized protein</fullName>
    </submittedName>
</protein>
<evidence type="ECO:0000313" key="2">
    <source>
        <dbReference type="Proteomes" id="UP000004047"/>
    </source>
</evidence>
<dbReference type="AlphaFoldDB" id="I4IXD6"/>
<evidence type="ECO:0000313" key="1">
    <source>
        <dbReference type="EMBL" id="CCI38960.1"/>
    </source>
</evidence>
<proteinExistence type="predicted"/>
<comment type="caution">
    <text evidence="1">The sequence shown here is derived from an EMBL/GenBank/DDBJ whole genome shotgun (WGS) entry which is preliminary data.</text>
</comment>
<dbReference type="EMBL" id="CAIQ01000524">
    <property type="protein sequence ID" value="CCI38960.1"/>
    <property type="molecule type" value="Genomic_DNA"/>
</dbReference>